<dbReference type="PANTHER" id="PTHR47273:SF6">
    <property type="entry name" value="POLLEN OLE E 1 ALLERGEN AND EXTENSIN FAMILY PROTEIN"/>
    <property type="match status" value="1"/>
</dbReference>
<name>A0AAX6IJ17_IRIPA</name>
<proteinExistence type="predicted"/>
<dbReference type="PANTHER" id="PTHR47273">
    <property type="entry name" value="EXPRESSED PROTEIN"/>
    <property type="match status" value="1"/>
</dbReference>
<evidence type="ECO:0000313" key="2">
    <source>
        <dbReference type="EMBL" id="KAJ6853068.1"/>
    </source>
</evidence>
<evidence type="ECO:0000256" key="1">
    <source>
        <dbReference type="SAM" id="SignalP"/>
    </source>
</evidence>
<reference evidence="2" key="2">
    <citation type="submission" date="2023-04" db="EMBL/GenBank/DDBJ databases">
        <authorList>
            <person name="Bruccoleri R.E."/>
            <person name="Oakeley E.J."/>
            <person name="Faust A.-M."/>
            <person name="Dessus-Babus S."/>
            <person name="Altorfer M."/>
            <person name="Burckhardt D."/>
            <person name="Oertli M."/>
            <person name="Naumann U."/>
            <person name="Petersen F."/>
            <person name="Wong J."/>
        </authorList>
    </citation>
    <scope>NUCLEOTIDE SEQUENCE</scope>
    <source>
        <strain evidence="2">GSM-AAB239-AS_SAM_17_03QT</strain>
        <tissue evidence="2">Leaf</tissue>
    </source>
</reference>
<feature type="signal peptide" evidence="1">
    <location>
        <begin position="1"/>
        <end position="23"/>
    </location>
</feature>
<dbReference type="AlphaFoldDB" id="A0AAX6IJ17"/>
<accession>A0AAX6IJ17</accession>
<evidence type="ECO:0008006" key="4">
    <source>
        <dbReference type="Google" id="ProtNLM"/>
    </source>
</evidence>
<evidence type="ECO:0000313" key="3">
    <source>
        <dbReference type="Proteomes" id="UP001140949"/>
    </source>
</evidence>
<sequence>MAQNRSMHVSVLFFLLCLGFSWTTTTRGGTMPMQLSREELVHIAGYGEEKLSSVLVMGSVLCQACTQQPQLELHASHVSGSKVAVACKTDKGKRRTNWAYGTTDEFGEFMIDLPSQLHALPRLEEACVVRILDFPDNSLCHNILHTKPRRIKLSSVGNSIRVYTTGTVRINGRRRSKASRRCIKKRNGGVESSWRK</sequence>
<protein>
    <recommendedName>
        <fullName evidence="4">Pollen Ole e 1 allergen and extensin family protein</fullName>
    </recommendedName>
</protein>
<keyword evidence="1" id="KW-0732">Signal</keyword>
<dbReference type="Pfam" id="PF01190">
    <property type="entry name" value="Pollen_Ole_e_1"/>
    <property type="match status" value="1"/>
</dbReference>
<comment type="caution">
    <text evidence="2">The sequence shown here is derived from an EMBL/GenBank/DDBJ whole genome shotgun (WGS) entry which is preliminary data.</text>
</comment>
<organism evidence="2 3">
    <name type="scientific">Iris pallida</name>
    <name type="common">Sweet iris</name>
    <dbReference type="NCBI Taxonomy" id="29817"/>
    <lineage>
        <taxon>Eukaryota</taxon>
        <taxon>Viridiplantae</taxon>
        <taxon>Streptophyta</taxon>
        <taxon>Embryophyta</taxon>
        <taxon>Tracheophyta</taxon>
        <taxon>Spermatophyta</taxon>
        <taxon>Magnoliopsida</taxon>
        <taxon>Liliopsida</taxon>
        <taxon>Asparagales</taxon>
        <taxon>Iridaceae</taxon>
        <taxon>Iridoideae</taxon>
        <taxon>Irideae</taxon>
        <taxon>Iris</taxon>
    </lineage>
</organism>
<keyword evidence="3" id="KW-1185">Reference proteome</keyword>
<gene>
    <name evidence="2" type="ORF">M6B38_252185</name>
</gene>
<reference evidence="2" key="1">
    <citation type="journal article" date="2023" name="GigaByte">
        <title>Genome assembly of the bearded iris, Iris pallida Lam.</title>
        <authorList>
            <person name="Bruccoleri R.E."/>
            <person name="Oakeley E.J."/>
            <person name="Faust A.M.E."/>
            <person name="Altorfer M."/>
            <person name="Dessus-Babus S."/>
            <person name="Burckhardt D."/>
            <person name="Oertli M."/>
            <person name="Naumann U."/>
            <person name="Petersen F."/>
            <person name="Wong J."/>
        </authorList>
    </citation>
    <scope>NUCLEOTIDE SEQUENCE</scope>
    <source>
        <strain evidence="2">GSM-AAB239-AS_SAM_17_03QT</strain>
    </source>
</reference>
<dbReference type="Proteomes" id="UP001140949">
    <property type="component" value="Unassembled WGS sequence"/>
</dbReference>
<feature type="chain" id="PRO_5043814143" description="Pollen Ole e 1 allergen and extensin family protein" evidence="1">
    <location>
        <begin position="24"/>
        <end position="196"/>
    </location>
</feature>
<dbReference type="EMBL" id="JANAVB010001007">
    <property type="protein sequence ID" value="KAJ6853068.1"/>
    <property type="molecule type" value="Genomic_DNA"/>
</dbReference>